<evidence type="ECO:0000313" key="9">
    <source>
        <dbReference type="Proteomes" id="UP000255515"/>
    </source>
</evidence>
<dbReference type="SUPFAM" id="SSF53187">
    <property type="entry name" value="Zn-dependent exopeptidases"/>
    <property type="match status" value="1"/>
</dbReference>
<keyword evidence="5" id="KW-0464">Manganese</keyword>
<accession>A0A376BYJ3</accession>
<protein>
    <submittedName>
        <fullName evidence="7">Cytosol aminopeptidase</fullName>
        <ecNumber evidence="7 8">3.4.11.1</ecNumber>
    </submittedName>
    <submittedName>
        <fullName evidence="8">Leucyl aminopeptidase</fullName>
    </submittedName>
</protein>
<dbReference type="InterPro" id="IPR011356">
    <property type="entry name" value="Leucine_aapep/pepB"/>
</dbReference>
<keyword evidence="2 7" id="KW-0031">Aminopeptidase</keyword>
<dbReference type="InterPro" id="IPR000819">
    <property type="entry name" value="Peptidase_M17_C"/>
</dbReference>
<dbReference type="GO" id="GO:0070006">
    <property type="term" value="F:metalloaminopeptidase activity"/>
    <property type="evidence" value="ECO:0007669"/>
    <property type="project" value="InterPro"/>
</dbReference>
<evidence type="ECO:0000313" key="10">
    <source>
        <dbReference type="Proteomes" id="UP000270205"/>
    </source>
</evidence>
<sequence>MTDNHLYTELKRYTHNSPSEKGTIIRFIRNEKDLQKIDIQENLKSEIRQSFDKKENKHWCLWQEEKSLLVAVSKDELEDLRQIGANVIGSLQPSAASPSIEVVFENLEMFSEKETYALLEGMLLSSYHFDKYLSQKREGKITLFVSETAVSEQQYKELNVLLEAISLTKNAVNEPANYMDALKFSEWAQEAGEKFGFETEILHKKQIETLKMGGLLGVNKGSETPPTFNIMHYKPKNAVNSQPLVLVGKGVMFDTGGYSLKVGGVMSTMKCDMAGGAAVLGVMCAIAGNQLPYYVIGIVPATDNKISSNALVVDDVITIMDGTTVEVQNTDAEGRLVLADALCYAKKFNPELVIDVATLTGASAAITGSFGIAGLSNHQESIDALKSIGEEVYERIVQLPLWKEYAELIKSDIADLKNIGGPIGGVSTAAKFLEHFTDCPWVHLDIAGAAFLKDKKGYKQSGATAVPVRLIYEFVKSKCFKTK</sequence>
<comment type="similarity">
    <text evidence="1">Belongs to the peptidase M17 family.</text>
</comment>
<dbReference type="EC" id="3.4.11.1" evidence="7 8"/>
<reference evidence="7 9" key="1">
    <citation type="submission" date="2018-06" db="EMBL/GenBank/DDBJ databases">
        <authorList>
            <consortium name="Pathogen Informatics"/>
            <person name="Doyle S."/>
        </authorList>
    </citation>
    <scope>NUCLEOTIDE SEQUENCE [LARGE SCALE GENOMIC DNA]</scope>
    <source>
        <strain evidence="7 9">NCTC11661</strain>
    </source>
</reference>
<keyword evidence="4 7" id="KW-0378">Hydrolase</keyword>
<dbReference type="AlphaFoldDB" id="A0A376BYJ3"/>
<name>A0A376BYJ3_9FLAO</name>
<dbReference type="GO" id="GO:0006508">
    <property type="term" value="P:proteolysis"/>
    <property type="evidence" value="ECO:0007669"/>
    <property type="project" value="UniProtKB-KW"/>
</dbReference>
<dbReference type="Proteomes" id="UP000255515">
    <property type="component" value="Unassembled WGS sequence"/>
</dbReference>
<dbReference type="Proteomes" id="UP000270205">
    <property type="component" value="Unassembled WGS sequence"/>
</dbReference>
<evidence type="ECO:0000256" key="1">
    <source>
        <dbReference type="ARBA" id="ARBA00009528"/>
    </source>
</evidence>
<dbReference type="Gene3D" id="3.40.220.10">
    <property type="entry name" value="Leucine Aminopeptidase, subunit E, domain 1"/>
    <property type="match status" value="1"/>
</dbReference>
<dbReference type="Pfam" id="PF00883">
    <property type="entry name" value="Peptidase_M17"/>
    <property type="match status" value="1"/>
</dbReference>
<dbReference type="EMBL" id="UFTJ01000001">
    <property type="protein sequence ID" value="SSZ46738.1"/>
    <property type="molecule type" value="Genomic_DNA"/>
</dbReference>
<dbReference type="RefSeq" id="WP_002686973.1">
    <property type="nucleotide sequence ID" value="NZ_UFTJ01000001.1"/>
</dbReference>
<dbReference type="Gene3D" id="3.40.630.10">
    <property type="entry name" value="Zn peptidases"/>
    <property type="match status" value="1"/>
</dbReference>
<dbReference type="InterPro" id="IPR043472">
    <property type="entry name" value="Macro_dom-like"/>
</dbReference>
<evidence type="ECO:0000259" key="6">
    <source>
        <dbReference type="PROSITE" id="PS00631"/>
    </source>
</evidence>
<dbReference type="CDD" id="cd00433">
    <property type="entry name" value="Peptidase_M17"/>
    <property type="match status" value="1"/>
</dbReference>
<gene>
    <name evidence="7" type="primary">pepA</name>
    <name evidence="7" type="ORF">NCTC11661_00392</name>
    <name evidence="8" type="ORF">NCTC12929_01229</name>
</gene>
<evidence type="ECO:0000313" key="8">
    <source>
        <dbReference type="EMBL" id="VDH04015.1"/>
    </source>
</evidence>
<dbReference type="EMBL" id="UYIV01000001">
    <property type="protein sequence ID" value="VDH04015.1"/>
    <property type="molecule type" value="Genomic_DNA"/>
</dbReference>
<evidence type="ECO:0000313" key="7">
    <source>
        <dbReference type="EMBL" id="SSZ46738.1"/>
    </source>
</evidence>
<organism evidence="7 9">
    <name type="scientific">Bergeyella zoohelcum</name>
    <dbReference type="NCBI Taxonomy" id="1015"/>
    <lineage>
        <taxon>Bacteria</taxon>
        <taxon>Pseudomonadati</taxon>
        <taxon>Bacteroidota</taxon>
        <taxon>Flavobacteriia</taxon>
        <taxon>Flavobacteriales</taxon>
        <taxon>Weeksellaceae</taxon>
        <taxon>Bergeyella</taxon>
    </lineage>
</organism>
<reference evidence="8 10" key="2">
    <citation type="submission" date="2018-11" db="EMBL/GenBank/DDBJ databases">
        <authorList>
            <consortium name="Pathogen Informatics"/>
        </authorList>
    </citation>
    <scope>NUCLEOTIDE SEQUENCE [LARGE SCALE GENOMIC DNA]</scope>
    <source>
        <strain evidence="8 10">NCTC12929</strain>
    </source>
</reference>
<evidence type="ECO:0000256" key="5">
    <source>
        <dbReference type="ARBA" id="ARBA00023211"/>
    </source>
</evidence>
<dbReference type="GO" id="GO:0005737">
    <property type="term" value="C:cytoplasm"/>
    <property type="evidence" value="ECO:0007669"/>
    <property type="project" value="InterPro"/>
</dbReference>
<dbReference type="GO" id="GO:0030145">
    <property type="term" value="F:manganese ion binding"/>
    <property type="evidence" value="ECO:0007669"/>
    <property type="project" value="InterPro"/>
</dbReference>
<dbReference type="PANTHER" id="PTHR11963">
    <property type="entry name" value="LEUCINE AMINOPEPTIDASE-RELATED"/>
    <property type="match status" value="1"/>
</dbReference>
<dbReference type="PRINTS" id="PR00481">
    <property type="entry name" value="LAMNOPPTDASE"/>
</dbReference>
<dbReference type="PANTHER" id="PTHR11963:SF23">
    <property type="entry name" value="CYTOSOL AMINOPEPTIDASE"/>
    <property type="match status" value="1"/>
</dbReference>
<proteinExistence type="inferred from homology"/>
<evidence type="ECO:0000256" key="2">
    <source>
        <dbReference type="ARBA" id="ARBA00022438"/>
    </source>
</evidence>
<evidence type="ECO:0000256" key="4">
    <source>
        <dbReference type="ARBA" id="ARBA00022801"/>
    </source>
</evidence>
<evidence type="ECO:0000256" key="3">
    <source>
        <dbReference type="ARBA" id="ARBA00022670"/>
    </source>
</evidence>
<dbReference type="PROSITE" id="PS00631">
    <property type="entry name" value="CYTOSOL_AP"/>
    <property type="match status" value="1"/>
</dbReference>
<keyword evidence="3" id="KW-0645">Protease</keyword>
<feature type="domain" description="Cytosol aminopeptidase" evidence="6">
    <location>
        <begin position="329"/>
        <end position="336"/>
    </location>
</feature>